<dbReference type="InterPro" id="IPR002201">
    <property type="entry name" value="Glyco_trans_9"/>
</dbReference>
<sequence>MIKPALKLLRAVVLLACDLIVSKSVLKRSNASGVLVVRLDAIGDFVLWLDSAKELRRCFPGKRITLVANASWADLARQFDYWDEVIPASLTGLIKSPLYRWGIIRQIAEVGFAVAVQMQYSRVFLAGDSIIRASGARERIASVGDFSNIRTDQKRISDRWHTQLLQASPAAMMEIDRNAEFMSALTGAPCKAAVPLIPKLLDLPSSLCPSLPYFIVFPGASVPIREWPLEKFASVIDDTVRLTGLIPVLCGSGAEKELCASLSSFCSADCLDYSGRTSLAEFTEVIRGAMFLIGNETSAVHIAAAVQTPSICILGGGHYGRFMPYPDHLDGVKPLVAMSRMDCFNCNWRCVQTENRDEPFPCITGVSVEQVMAMVERILDPSVDHDGQMPAVDANLVKKLGALQ</sequence>
<accession>A0A5M8IAI9</accession>
<reference evidence="3 4" key="1">
    <citation type="submission" date="2019-07" db="EMBL/GenBank/DDBJ databases">
        <title>Draft genome Sequence of Chlorobium phaeovibrioides sp. strain PhvTcv-s14, from the Phylum Chlorobi.</title>
        <authorList>
            <person name="Babenko V."/>
            <person name="Boldyreva D."/>
            <person name="Kanygina A."/>
            <person name="Selezneva O."/>
            <person name="Akopiyan T."/>
            <person name="Lunina O."/>
        </authorList>
    </citation>
    <scope>NUCLEOTIDE SEQUENCE [LARGE SCALE GENOMIC DNA]</scope>
    <source>
        <strain evidence="3 4">GrTcv12</strain>
    </source>
</reference>
<dbReference type="GO" id="GO:0005829">
    <property type="term" value="C:cytosol"/>
    <property type="evidence" value="ECO:0007669"/>
    <property type="project" value="TreeGrafter"/>
</dbReference>
<dbReference type="EMBL" id="VMRG01000001">
    <property type="protein sequence ID" value="KAA6232077.1"/>
    <property type="molecule type" value="Genomic_DNA"/>
</dbReference>
<dbReference type="PANTHER" id="PTHR30160">
    <property type="entry name" value="TETRAACYLDISACCHARIDE 4'-KINASE-RELATED"/>
    <property type="match status" value="1"/>
</dbReference>
<keyword evidence="2 3" id="KW-0808">Transferase</keyword>
<name>A0A5M8IAI9_CHLPH</name>
<evidence type="ECO:0000313" key="4">
    <source>
        <dbReference type="Proteomes" id="UP000327458"/>
    </source>
</evidence>
<organism evidence="3 4">
    <name type="scientific">Chlorobium phaeovibrioides</name>
    <dbReference type="NCBI Taxonomy" id="1094"/>
    <lineage>
        <taxon>Bacteria</taxon>
        <taxon>Pseudomonadati</taxon>
        <taxon>Chlorobiota</taxon>
        <taxon>Chlorobiia</taxon>
        <taxon>Chlorobiales</taxon>
        <taxon>Chlorobiaceae</taxon>
        <taxon>Chlorobium/Pelodictyon group</taxon>
        <taxon>Chlorobium</taxon>
    </lineage>
</organism>
<dbReference type="Pfam" id="PF01075">
    <property type="entry name" value="Glyco_transf_9"/>
    <property type="match status" value="1"/>
</dbReference>
<evidence type="ECO:0000256" key="1">
    <source>
        <dbReference type="ARBA" id="ARBA00022676"/>
    </source>
</evidence>
<evidence type="ECO:0000313" key="3">
    <source>
        <dbReference type="EMBL" id="KAA6232077.1"/>
    </source>
</evidence>
<dbReference type="AlphaFoldDB" id="A0A5M8IAI9"/>
<keyword evidence="1" id="KW-0328">Glycosyltransferase</keyword>
<dbReference type="RefSeq" id="WP_151419146.1">
    <property type="nucleotide sequence ID" value="NZ_VMRG01000001.1"/>
</dbReference>
<dbReference type="CDD" id="cd03789">
    <property type="entry name" value="GT9_LPS_heptosyltransferase"/>
    <property type="match status" value="1"/>
</dbReference>
<dbReference type="SUPFAM" id="SSF53756">
    <property type="entry name" value="UDP-Glycosyltransferase/glycogen phosphorylase"/>
    <property type="match status" value="1"/>
</dbReference>
<evidence type="ECO:0000256" key="2">
    <source>
        <dbReference type="ARBA" id="ARBA00022679"/>
    </source>
</evidence>
<dbReference type="Proteomes" id="UP000327458">
    <property type="component" value="Unassembled WGS sequence"/>
</dbReference>
<dbReference type="GO" id="GO:0008713">
    <property type="term" value="F:ADP-heptose-lipopolysaccharide heptosyltransferase activity"/>
    <property type="evidence" value="ECO:0007669"/>
    <property type="project" value="TreeGrafter"/>
</dbReference>
<comment type="caution">
    <text evidence="3">The sequence shown here is derived from an EMBL/GenBank/DDBJ whole genome shotgun (WGS) entry which is preliminary data.</text>
</comment>
<dbReference type="InterPro" id="IPR051199">
    <property type="entry name" value="LPS_LOS_Heptosyltrfase"/>
</dbReference>
<dbReference type="GO" id="GO:0009244">
    <property type="term" value="P:lipopolysaccharide core region biosynthetic process"/>
    <property type="evidence" value="ECO:0007669"/>
    <property type="project" value="TreeGrafter"/>
</dbReference>
<gene>
    <name evidence="3" type="ORF">FP507_02410</name>
</gene>
<protein>
    <submittedName>
        <fullName evidence="3">Glycosyltransferase family 9 protein</fullName>
    </submittedName>
</protein>
<proteinExistence type="predicted"/>
<dbReference type="Gene3D" id="3.40.50.2000">
    <property type="entry name" value="Glycogen Phosphorylase B"/>
    <property type="match status" value="2"/>
</dbReference>
<dbReference type="PANTHER" id="PTHR30160:SF1">
    <property type="entry name" value="LIPOPOLYSACCHARIDE 1,2-N-ACETYLGLUCOSAMINETRANSFERASE-RELATED"/>
    <property type="match status" value="1"/>
</dbReference>